<evidence type="ECO:0000313" key="3">
    <source>
        <dbReference type="Proteomes" id="UP000189370"/>
    </source>
</evidence>
<feature type="domain" description="DUF7979" evidence="1">
    <location>
        <begin position="6"/>
        <end position="69"/>
    </location>
</feature>
<dbReference type="Pfam" id="PF25934">
    <property type="entry name" value="DUF7979"/>
    <property type="match status" value="1"/>
</dbReference>
<dbReference type="OrthoDB" id="296997at2157"/>
<dbReference type="InterPro" id="IPR058285">
    <property type="entry name" value="DUF7979"/>
</dbReference>
<sequence>MAEKINLSRVEQVPPDARVYHYDELPERAKTHLPRLVDAEASEVFAPERVAEELEPYDLVKFTEYYRITVREDPLSTPQFS</sequence>
<comment type="caution">
    <text evidence="2">The sequence shown here is derived from an EMBL/GenBank/DDBJ whole genome shotgun (WGS) entry which is preliminary data.</text>
</comment>
<accession>A0A1S8AR12</accession>
<evidence type="ECO:0000259" key="1">
    <source>
        <dbReference type="Pfam" id="PF25934"/>
    </source>
</evidence>
<organism evidence="2 3">
    <name type="scientific">Natrinema saccharevitans</name>
    <dbReference type="NCBI Taxonomy" id="301967"/>
    <lineage>
        <taxon>Archaea</taxon>
        <taxon>Methanobacteriati</taxon>
        <taxon>Methanobacteriota</taxon>
        <taxon>Stenosarchaea group</taxon>
        <taxon>Halobacteria</taxon>
        <taxon>Halobacteriales</taxon>
        <taxon>Natrialbaceae</taxon>
        <taxon>Natrinema</taxon>
    </lineage>
</organism>
<name>A0A1S8AR12_9EURY</name>
<gene>
    <name evidence="2" type="ORF">A6E15_17350</name>
</gene>
<protein>
    <recommendedName>
        <fullName evidence="1">DUF7979 domain-containing protein</fullName>
    </recommendedName>
</protein>
<evidence type="ECO:0000313" key="2">
    <source>
        <dbReference type="EMBL" id="OLZ39175.1"/>
    </source>
</evidence>
<reference evidence="3" key="1">
    <citation type="submission" date="2016-04" db="EMBL/GenBank/DDBJ databases">
        <authorList>
            <person name="Chen S.-C."/>
            <person name="Lai M.-C."/>
        </authorList>
    </citation>
    <scope>NUCLEOTIDE SEQUENCE [LARGE SCALE GENOMIC DNA]</scope>
    <source>
        <strain evidence="3">AB14</strain>
    </source>
</reference>
<keyword evidence="3" id="KW-1185">Reference proteome</keyword>
<dbReference type="RefSeq" id="WP_076148484.1">
    <property type="nucleotide sequence ID" value="NZ_LWLN01000002.1"/>
</dbReference>
<dbReference type="Proteomes" id="UP000189370">
    <property type="component" value="Unassembled WGS sequence"/>
</dbReference>
<dbReference type="EMBL" id="LWLN01000002">
    <property type="protein sequence ID" value="OLZ39175.1"/>
    <property type="molecule type" value="Genomic_DNA"/>
</dbReference>
<dbReference type="AlphaFoldDB" id="A0A1S8AR12"/>
<proteinExistence type="predicted"/>